<feature type="compositionally biased region" description="Basic and acidic residues" evidence="1">
    <location>
        <begin position="80"/>
        <end position="89"/>
    </location>
</feature>
<feature type="non-terminal residue" evidence="2">
    <location>
        <position position="1"/>
    </location>
</feature>
<name>A0A371ETN3_MUCPR</name>
<evidence type="ECO:0000256" key="1">
    <source>
        <dbReference type="SAM" id="MobiDB-lite"/>
    </source>
</evidence>
<feature type="region of interest" description="Disordered" evidence="1">
    <location>
        <begin position="66"/>
        <end position="89"/>
    </location>
</feature>
<proteinExistence type="predicted"/>
<comment type="caution">
    <text evidence="2">The sequence shown here is derived from an EMBL/GenBank/DDBJ whole genome shotgun (WGS) entry which is preliminary data.</text>
</comment>
<protein>
    <submittedName>
        <fullName evidence="2">Uncharacterized protein</fullName>
    </submittedName>
</protein>
<evidence type="ECO:0000313" key="3">
    <source>
        <dbReference type="Proteomes" id="UP000257109"/>
    </source>
</evidence>
<evidence type="ECO:0000313" key="2">
    <source>
        <dbReference type="EMBL" id="RDX69411.1"/>
    </source>
</evidence>
<dbReference type="AlphaFoldDB" id="A0A371ETN3"/>
<keyword evidence="3" id="KW-1185">Reference proteome</keyword>
<dbReference type="EMBL" id="QJKJ01012123">
    <property type="protein sequence ID" value="RDX69411.1"/>
    <property type="molecule type" value="Genomic_DNA"/>
</dbReference>
<accession>A0A371ETN3</accession>
<organism evidence="2 3">
    <name type="scientific">Mucuna pruriens</name>
    <name type="common">Velvet bean</name>
    <name type="synonym">Dolichos pruriens</name>
    <dbReference type="NCBI Taxonomy" id="157652"/>
    <lineage>
        <taxon>Eukaryota</taxon>
        <taxon>Viridiplantae</taxon>
        <taxon>Streptophyta</taxon>
        <taxon>Embryophyta</taxon>
        <taxon>Tracheophyta</taxon>
        <taxon>Spermatophyta</taxon>
        <taxon>Magnoliopsida</taxon>
        <taxon>eudicotyledons</taxon>
        <taxon>Gunneridae</taxon>
        <taxon>Pentapetalae</taxon>
        <taxon>rosids</taxon>
        <taxon>fabids</taxon>
        <taxon>Fabales</taxon>
        <taxon>Fabaceae</taxon>
        <taxon>Papilionoideae</taxon>
        <taxon>50 kb inversion clade</taxon>
        <taxon>NPAAA clade</taxon>
        <taxon>indigoferoid/millettioid clade</taxon>
        <taxon>Phaseoleae</taxon>
        <taxon>Mucuna</taxon>
    </lineage>
</organism>
<sequence>MSFTVTLQDSNDRDLKKFFSVFKCCSPELVIPEFETFKEIKLFCDKFKHVRDERSLIFFTPSSVNPPPHISSNLRFLKPNTDDRKWNKD</sequence>
<gene>
    <name evidence="2" type="ORF">CR513_51483</name>
</gene>
<dbReference type="Proteomes" id="UP000257109">
    <property type="component" value="Unassembled WGS sequence"/>
</dbReference>
<reference evidence="2" key="1">
    <citation type="submission" date="2018-05" db="EMBL/GenBank/DDBJ databases">
        <title>Draft genome of Mucuna pruriens seed.</title>
        <authorList>
            <person name="Nnadi N.E."/>
            <person name="Vos R."/>
            <person name="Hasami M.H."/>
            <person name="Devisetty U.K."/>
            <person name="Aguiy J.C."/>
        </authorList>
    </citation>
    <scope>NUCLEOTIDE SEQUENCE [LARGE SCALE GENOMIC DNA]</scope>
    <source>
        <strain evidence="2">JCA_2017</strain>
    </source>
</reference>